<dbReference type="Gene3D" id="3.40.50.360">
    <property type="match status" value="1"/>
</dbReference>
<dbReference type="InterPro" id="IPR026816">
    <property type="entry name" value="Flavodoxin_dom"/>
</dbReference>
<accession>A0A9D2B2W0</accession>
<dbReference type="GO" id="GO:0070819">
    <property type="term" value="F:menaquinone-dependent protoporphyrinogen oxidase activity"/>
    <property type="evidence" value="ECO:0007669"/>
    <property type="project" value="TreeGrafter"/>
</dbReference>
<evidence type="ECO:0000313" key="3">
    <source>
        <dbReference type="Proteomes" id="UP000886817"/>
    </source>
</evidence>
<dbReference type="PANTHER" id="PTHR38030">
    <property type="entry name" value="PROTOPORPHYRINOGEN IX DEHYDROGENASE [MENAQUINONE]"/>
    <property type="match status" value="1"/>
</dbReference>
<dbReference type="InterPro" id="IPR052200">
    <property type="entry name" value="Protoporphyrinogen_IX_DH"/>
</dbReference>
<comment type="caution">
    <text evidence="2">The sequence shown here is derived from an EMBL/GenBank/DDBJ whole genome shotgun (WGS) entry which is preliminary data.</text>
</comment>
<evidence type="ECO:0000259" key="1">
    <source>
        <dbReference type="Pfam" id="PF12724"/>
    </source>
</evidence>
<dbReference type="GO" id="GO:0006783">
    <property type="term" value="P:heme biosynthetic process"/>
    <property type="evidence" value="ECO:0007669"/>
    <property type="project" value="TreeGrafter"/>
</dbReference>
<protein>
    <submittedName>
        <fullName evidence="2">Flavodoxin domain-containing protein</fullName>
    </submittedName>
</protein>
<dbReference type="GO" id="GO:0010181">
    <property type="term" value="F:FMN binding"/>
    <property type="evidence" value="ECO:0007669"/>
    <property type="project" value="TreeGrafter"/>
</dbReference>
<evidence type="ECO:0000313" key="2">
    <source>
        <dbReference type="EMBL" id="HIX58466.1"/>
    </source>
</evidence>
<organism evidence="2 3">
    <name type="scientific">Candidatus Blautia gallistercoris</name>
    <dbReference type="NCBI Taxonomy" id="2838490"/>
    <lineage>
        <taxon>Bacteria</taxon>
        <taxon>Bacillati</taxon>
        <taxon>Bacillota</taxon>
        <taxon>Clostridia</taxon>
        <taxon>Lachnospirales</taxon>
        <taxon>Lachnospiraceae</taxon>
        <taxon>Blautia</taxon>
    </lineage>
</organism>
<dbReference type="EMBL" id="DXEX01000051">
    <property type="protein sequence ID" value="HIX58466.1"/>
    <property type="molecule type" value="Genomic_DNA"/>
</dbReference>
<reference evidence="2" key="2">
    <citation type="submission" date="2021-04" db="EMBL/GenBank/DDBJ databases">
        <authorList>
            <person name="Gilroy R."/>
        </authorList>
    </citation>
    <scope>NUCLEOTIDE SEQUENCE</scope>
    <source>
        <strain evidence="2">ChiSjej1B19-8411</strain>
    </source>
</reference>
<gene>
    <name evidence="2" type="ORF">IAA45_01945</name>
</gene>
<sequence>MKKTVVIYESKYGFTRQYAQWIGEDLACPVFSRKEFSPRTFSEYETIVFGGGLYAGGVGGIRLLTDNWQQLSSRKVILFTCGLADPKDPANVRHIRESLEKILSPEMYRNIHFFHLQGGIDYDRLSLVHRSMMAMLRRMLQKKDPEELTAEDQQLLDTYGQKLNFTDRQNIARLVQYVQQLND</sequence>
<dbReference type="SUPFAM" id="SSF52218">
    <property type="entry name" value="Flavoproteins"/>
    <property type="match status" value="1"/>
</dbReference>
<name>A0A9D2B2W0_9FIRM</name>
<dbReference type="AlphaFoldDB" id="A0A9D2B2W0"/>
<dbReference type="Pfam" id="PF12724">
    <property type="entry name" value="Flavodoxin_5"/>
    <property type="match status" value="1"/>
</dbReference>
<reference evidence="2" key="1">
    <citation type="journal article" date="2021" name="PeerJ">
        <title>Extensive microbial diversity within the chicken gut microbiome revealed by metagenomics and culture.</title>
        <authorList>
            <person name="Gilroy R."/>
            <person name="Ravi A."/>
            <person name="Getino M."/>
            <person name="Pursley I."/>
            <person name="Horton D.L."/>
            <person name="Alikhan N.F."/>
            <person name="Baker D."/>
            <person name="Gharbi K."/>
            <person name="Hall N."/>
            <person name="Watson M."/>
            <person name="Adriaenssens E.M."/>
            <person name="Foster-Nyarko E."/>
            <person name="Jarju S."/>
            <person name="Secka A."/>
            <person name="Antonio M."/>
            <person name="Oren A."/>
            <person name="Chaudhuri R.R."/>
            <person name="La Ragione R."/>
            <person name="Hildebrand F."/>
            <person name="Pallen M.J."/>
        </authorList>
    </citation>
    <scope>NUCLEOTIDE SEQUENCE</scope>
    <source>
        <strain evidence="2">ChiSjej1B19-8411</strain>
    </source>
</reference>
<feature type="domain" description="Flavodoxin" evidence="1">
    <location>
        <begin position="5"/>
        <end position="143"/>
    </location>
</feature>
<proteinExistence type="predicted"/>
<dbReference type="InterPro" id="IPR029039">
    <property type="entry name" value="Flavoprotein-like_sf"/>
</dbReference>
<dbReference type="Proteomes" id="UP000886817">
    <property type="component" value="Unassembled WGS sequence"/>
</dbReference>
<dbReference type="PANTHER" id="PTHR38030:SF2">
    <property type="entry name" value="PROTOPORPHYRINOGEN IX DEHYDROGENASE [QUINONE]"/>
    <property type="match status" value="1"/>
</dbReference>